<comment type="subcellular location">
    <subcellularLocation>
        <location evidence="1 9">Cell inner membrane</location>
        <topology evidence="1 9">Multi-pass membrane protein</topology>
    </subcellularLocation>
</comment>
<dbReference type="AlphaFoldDB" id="A0A7W6MMW2"/>
<dbReference type="GO" id="GO:0022857">
    <property type="term" value="F:transmembrane transporter activity"/>
    <property type="evidence" value="ECO:0007669"/>
    <property type="project" value="UniProtKB-UniRule"/>
</dbReference>
<feature type="transmembrane region" description="Helical" evidence="9">
    <location>
        <begin position="122"/>
        <end position="145"/>
    </location>
</feature>
<protein>
    <recommendedName>
        <fullName evidence="9">TRAP transporter small permease protein</fullName>
    </recommendedName>
</protein>
<evidence type="ECO:0000256" key="7">
    <source>
        <dbReference type="ARBA" id="ARBA00023136"/>
    </source>
</evidence>
<comment type="subunit">
    <text evidence="9">The complex comprises the extracytoplasmic solute receptor protein and the two transmembrane proteins.</text>
</comment>
<feature type="domain" description="Tripartite ATP-independent periplasmic transporters DctQ component" evidence="10">
    <location>
        <begin position="23"/>
        <end position="152"/>
    </location>
</feature>
<comment type="caution">
    <text evidence="11">The sequence shown here is derived from an EMBL/GenBank/DDBJ whole genome shotgun (WGS) entry which is preliminary data.</text>
</comment>
<keyword evidence="6 9" id="KW-1133">Transmembrane helix</keyword>
<keyword evidence="12" id="KW-1185">Reference proteome</keyword>
<keyword evidence="5 9" id="KW-0812">Transmembrane</keyword>
<evidence type="ECO:0000259" key="10">
    <source>
        <dbReference type="Pfam" id="PF04290"/>
    </source>
</evidence>
<dbReference type="InterPro" id="IPR007387">
    <property type="entry name" value="TRAP_DctQ"/>
</dbReference>
<comment type="caution">
    <text evidence="9">Lacks conserved residue(s) required for the propagation of feature annotation.</text>
</comment>
<comment type="similarity">
    <text evidence="8 9">Belongs to the TRAP transporter small permease family.</text>
</comment>
<name>A0A7W6MMW2_9HYPH</name>
<gene>
    <name evidence="11" type="ORF">GGR03_000251</name>
</gene>
<keyword evidence="3" id="KW-1003">Cell membrane</keyword>
<evidence type="ECO:0000256" key="9">
    <source>
        <dbReference type="RuleBase" id="RU369079"/>
    </source>
</evidence>
<dbReference type="RefSeq" id="WP_183205600.1">
    <property type="nucleotide sequence ID" value="NZ_JAAAMM010000001.1"/>
</dbReference>
<evidence type="ECO:0000256" key="1">
    <source>
        <dbReference type="ARBA" id="ARBA00004429"/>
    </source>
</evidence>
<dbReference type="GO" id="GO:0005886">
    <property type="term" value="C:plasma membrane"/>
    <property type="evidence" value="ECO:0007669"/>
    <property type="project" value="UniProtKB-SubCell"/>
</dbReference>
<dbReference type="GO" id="GO:0015740">
    <property type="term" value="P:C4-dicarboxylate transport"/>
    <property type="evidence" value="ECO:0007669"/>
    <property type="project" value="TreeGrafter"/>
</dbReference>
<feature type="transmembrane region" description="Helical" evidence="9">
    <location>
        <begin position="39"/>
        <end position="63"/>
    </location>
</feature>
<proteinExistence type="inferred from homology"/>
<keyword evidence="7 9" id="KW-0472">Membrane</keyword>
<evidence type="ECO:0000256" key="8">
    <source>
        <dbReference type="ARBA" id="ARBA00038436"/>
    </source>
</evidence>
<accession>A0A7W6MMW2</accession>
<sequence length="166" mass="18215">MRAFYNAVLRAEAILAGTLLLLMVGLIFAGGVARMMHSPINWTIDFATCFFAWACFLCADIAWRKDALMSIDVIKARLPEGLRRLLQIGNYLIIMAFLGVGVYAGLWLAWTSRARSFQGIPGISYSWVTMSLPVGAFLLLITTIVKLRAELRNDPIGVAASASEQG</sequence>
<organism evidence="11 12">
    <name type="scientific">Aurantimonas endophytica</name>
    <dbReference type="NCBI Taxonomy" id="1522175"/>
    <lineage>
        <taxon>Bacteria</taxon>
        <taxon>Pseudomonadati</taxon>
        <taxon>Pseudomonadota</taxon>
        <taxon>Alphaproteobacteria</taxon>
        <taxon>Hyphomicrobiales</taxon>
        <taxon>Aurantimonadaceae</taxon>
        <taxon>Aurantimonas</taxon>
    </lineage>
</organism>
<dbReference type="InterPro" id="IPR055348">
    <property type="entry name" value="DctQ"/>
</dbReference>
<evidence type="ECO:0000256" key="5">
    <source>
        <dbReference type="ARBA" id="ARBA00022692"/>
    </source>
</evidence>
<comment type="function">
    <text evidence="9">Part of the tripartite ATP-independent periplasmic (TRAP) transport system.</text>
</comment>
<feature type="transmembrane region" description="Helical" evidence="9">
    <location>
        <begin position="84"/>
        <end position="110"/>
    </location>
</feature>
<evidence type="ECO:0000256" key="3">
    <source>
        <dbReference type="ARBA" id="ARBA00022475"/>
    </source>
</evidence>
<reference evidence="11 12" key="1">
    <citation type="submission" date="2020-08" db="EMBL/GenBank/DDBJ databases">
        <title>Genomic Encyclopedia of Type Strains, Phase IV (KMG-IV): sequencing the most valuable type-strain genomes for metagenomic binning, comparative biology and taxonomic classification.</title>
        <authorList>
            <person name="Goeker M."/>
        </authorList>
    </citation>
    <scope>NUCLEOTIDE SEQUENCE [LARGE SCALE GENOMIC DNA]</scope>
    <source>
        <strain evidence="11 12">DSM 103570</strain>
    </source>
</reference>
<dbReference type="Pfam" id="PF04290">
    <property type="entry name" value="DctQ"/>
    <property type="match status" value="1"/>
</dbReference>
<evidence type="ECO:0000256" key="6">
    <source>
        <dbReference type="ARBA" id="ARBA00022989"/>
    </source>
</evidence>
<dbReference type="EMBL" id="JACIEM010000001">
    <property type="protein sequence ID" value="MBB4001204.1"/>
    <property type="molecule type" value="Genomic_DNA"/>
</dbReference>
<dbReference type="PANTHER" id="PTHR35011">
    <property type="entry name" value="2,3-DIKETO-L-GULONATE TRAP TRANSPORTER SMALL PERMEASE PROTEIN YIAM"/>
    <property type="match status" value="1"/>
</dbReference>
<dbReference type="PANTHER" id="PTHR35011:SF2">
    <property type="entry name" value="2,3-DIKETO-L-GULONATE TRAP TRANSPORTER SMALL PERMEASE PROTEIN YIAM"/>
    <property type="match status" value="1"/>
</dbReference>
<dbReference type="Proteomes" id="UP000588647">
    <property type="component" value="Unassembled WGS sequence"/>
</dbReference>
<keyword evidence="4 9" id="KW-0997">Cell inner membrane</keyword>
<evidence type="ECO:0000313" key="11">
    <source>
        <dbReference type="EMBL" id="MBB4001204.1"/>
    </source>
</evidence>
<keyword evidence="2 9" id="KW-0813">Transport</keyword>
<evidence type="ECO:0000256" key="4">
    <source>
        <dbReference type="ARBA" id="ARBA00022519"/>
    </source>
</evidence>
<evidence type="ECO:0000256" key="2">
    <source>
        <dbReference type="ARBA" id="ARBA00022448"/>
    </source>
</evidence>
<evidence type="ECO:0000313" key="12">
    <source>
        <dbReference type="Proteomes" id="UP000588647"/>
    </source>
</evidence>